<protein>
    <submittedName>
        <fullName evidence="1">Uncharacterized protein</fullName>
    </submittedName>
</protein>
<accession>A0ACD6A0B6</accession>
<keyword evidence="2" id="KW-1185">Reference proteome</keyword>
<organism evidence="1 2">
    <name type="scientific">Avena sativa</name>
    <name type="common">Oat</name>
    <dbReference type="NCBI Taxonomy" id="4498"/>
    <lineage>
        <taxon>Eukaryota</taxon>
        <taxon>Viridiplantae</taxon>
        <taxon>Streptophyta</taxon>
        <taxon>Embryophyta</taxon>
        <taxon>Tracheophyta</taxon>
        <taxon>Spermatophyta</taxon>
        <taxon>Magnoliopsida</taxon>
        <taxon>Liliopsida</taxon>
        <taxon>Poales</taxon>
        <taxon>Poaceae</taxon>
        <taxon>BOP clade</taxon>
        <taxon>Pooideae</taxon>
        <taxon>Poodae</taxon>
        <taxon>Poeae</taxon>
        <taxon>Poeae Chloroplast Group 1 (Aveneae type)</taxon>
        <taxon>Aveninae</taxon>
        <taxon>Avena</taxon>
    </lineage>
</organism>
<sequence>MEDEDHHHKGNRRYRDHNDEETFGKLKFTMPKFTDSNDPKEYLSWDLKVDKIFCMHNYSDEKMVAMASLEFDDYANLWWEQIQVTRDARQEPPITTWINMKDHMISHFVPSHFTHDLFNKLQSLSQGTKTVEEYFKQMEINMIRANIEEHDEQTMAHFFIGLNHPIKRIIDLQKYNNMVELVHIVTKAELQVQEDIKYKIPRRTLPKNKLQP</sequence>
<evidence type="ECO:0000313" key="1">
    <source>
        <dbReference type="EnsemblPlants" id="AVESA.00010b.r2.7CG0701380.1.CDS.1"/>
    </source>
</evidence>
<reference evidence="1" key="2">
    <citation type="submission" date="2025-09" db="UniProtKB">
        <authorList>
            <consortium name="EnsemblPlants"/>
        </authorList>
    </citation>
    <scope>IDENTIFICATION</scope>
</reference>
<name>A0ACD6A0B6_AVESA</name>
<dbReference type="Proteomes" id="UP001732700">
    <property type="component" value="Chromosome 7C"/>
</dbReference>
<reference evidence="1" key="1">
    <citation type="submission" date="2021-05" db="EMBL/GenBank/DDBJ databases">
        <authorList>
            <person name="Scholz U."/>
            <person name="Mascher M."/>
            <person name="Fiebig A."/>
        </authorList>
    </citation>
    <scope>NUCLEOTIDE SEQUENCE [LARGE SCALE GENOMIC DNA]</scope>
</reference>
<evidence type="ECO:0000313" key="2">
    <source>
        <dbReference type="Proteomes" id="UP001732700"/>
    </source>
</evidence>
<dbReference type="EnsemblPlants" id="AVESA.00010b.r2.7CG0701380.1">
    <property type="protein sequence ID" value="AVESA.00010b.r2.7CG0701380.1.CDS.1"/>
    <property type="gene ID" value="AVESA.00010b.r2.7CG0701380"/>
</dbReference>
<proteinExistence type="predicted"/>